<gene>
    <name evidence="2" type="ORF">R3P38DRAFT_3338730</name>
</gene>
<feature type="domain" description="Integrase core" evidence="1">
    <location>
        <begin position="179"/>
        <end position="357"/>
    </location>
</feature>
<protein>
    <recommendedName>
        <fullName evidence="1">Integrase core domain-containing protein</fullName>
    </recommendedName>
</protein>
<dbReference type="AlphaFoldDB" id="A0AAV9YY19"/>
<evidence type="ECO:0000259" key="1">
    <source>
        <dbReference type="Pfam" id="PF24764"/>
    </source>
</evidence>
<dbReference type="Proteomes" id="UP001362999">
    <property type="component" value="Unassembled WGS sequence"/>
</dbReference>
<sequence>MATAAIGAHFWRDDVRPIKRLGNARNPSGKNQYVAVRKSSPPMYSPVDEVADVIRKYHSDNPTFKYADYIEALLTDHNIKIGRSKIAKYLTQLGLSTSSRGNRMPDDEQTQLILDELGNDPHQTRGPRVVKEALNLAGHKIGRNKISDVMHTFEEEGFEKRDPKAQKKTVNRTPLTAVGPHEEWSMDGHDKMNEAGFGIYGIRDKWGTKFLHYRVLPSNRFADVIGVVFLECAKKYGGIPIQGSSDHGSEVRDAHAAQKTLREQFWDDENADGIPAWMFLESTHNITVESGWRPLFYTWGINVLEFYSAGMNDIFFKPANYIHQQTCNWIWFPLVQRSLDEFCHRQNNHRIRKQKDKLLPSGGTPNAFTANPAKYGGHNCLIKIPADAIDKFLDEARETAREHMRYVDDDFDELACDAYEALQKPVITLQTAWVVFRAMTLTLHQYIGECSLESLKPSQAARGNYIEPNE</sequence>
<comment type="caution">
    <text evidence="2">The sequence shown here is derived from an EMBL/GenBank/DDBJ whole genome shotgun (WGS) entry which is preliminary data.</text>
</comment>
<keyword evidence="3" id="KW-1185">Reference proteome</keyword>
<dbReference type="PANTHER" id="PTHR46177:SF1">
    <property type="entry name" value="INTEGRASE CATALYTIC DOMAIN-CONTAINING PROTEIN"/>
    <property type="match status" value="1"/>
</dbReference>
<proteinExistence type="predicted"/>
<dbReference type="EMBL" id="JAWWNJ010000394">
    <property type="protein sequence ID" value="KAK6964688.1"/>
    <property type="molecule type" value="Genomic_DNA"/>
</dbReference>
<reference evidence="2 3" key="1">
    <citation type="journal article" date="2024" name="J Genomics">
        <title>Draft genome sequencing and assembly of Favolaschia claudopus CIRM-BRFM 2984 isolated from oak limbs.</title>
        <authorList>
            <person name="Navarro D."/>
            <person name="Drula E."/>
            <person name="Chaduli D."/>
            <person name="Cazenave R."/>
            <person name="Ahrendt S."/>
            <person name="Wang J."/>
            <person name="Lipzen A."/>
            <person name="Daum C."/>
            <person name="Barry K."/>
            <person name="Grigoriev I.V."/>
            <person name="Favel A."/>
            <person name="Rosso M.N."/>
            <person name="Martin F."/>
        </authorList>
    </citation>
    <scope>NUCLEOTIDE SEQUENCE [LARGE SCALE GENOMIC DNA]</scope>
    <source>
        <strain evidence="2 3">CIRM-BRFM 2984</strain>
    </source>
</reference>
<evidence type="ECO:0000313" key="2">
    <source>
        <dbReference type="EMBL" id="KAK6964688.1"/>
    </source>
</evidence>
<dbReference type="InterPro" id="IPR058913">
    <property type="entry name" value="Integrase_dom_put"/>
</dbReference>
<organism evidence="2 3">
    <name type="scientific">Favolaschia claudopus</name>
    <dbReference type="NCBI Taxonomy" id="2862362"/>
    <lineage>
        <taxon>Eukaryota</taxon>
        <taxon>Fungi</taxon>
        <taxon>Dikarya</taxon>
        <taxon>Basidiomycota</taxon>
        <taxon>Agaricomycotina</taxon>
        <taxon>Agaricomycetes</taxon>
        <taxon>Agaricomycetidae</taxon>
        <taxon>Agaricales</taxon>
        <taxon>Marasmiineae</taxon>
        <taxon>Mycenaceae</taxon>
        <taxon>Favolaschia</taxon>
    </lineage>
</organism>
<accession>A0AAV9YY19</accession>
<dbReference type="Pfam" id="PF24764">
    <property type="entry name" value="rva_4"/>
    <property type="match status" value="1"/>
</dbReference>
<evidence type="ECO:0000313" key="3">
    <source>
        <dbReference type="Proteomes" id="UP001362999"/>
    </source>
</evidence>
<dbReference type="PANTHER" id="PTHR46177">
    <property type="entry name" value="INTEGRASE CATALYTIC DOMAIN-CONTAINING PROTEIN"/>
    <property type="match status" value="1"/>
</dbReference>
<name>A0AAV9YY19_9AGAR</name>